<accession>A0A224XZG8</accession>
<proteinExistence type="predicted"/>
<sequence length="83" mass="9797">MGMHPLLDIVFFYFSLVTEGEIRLLVVSPIFLFQPFLRCKEPLHLVVNIGFSVHRKLYHLHMTVLAPSHCYWTLYIGRTDYNT</sequence>
<dbReference type="AlphaFoldDB" id="A0A224XZG8"/>
<evidence type="ECO:0000313" key="1">
    <source>
        <dbReference type="EMBL" id="JAW15458.1"/>
    </source>
</evidence>
<name>A0A224XZG8_9HEMI</name>
<reference evidence="1" key="1">
    <citation type="journal article" date="2018" name="PLoS Negl. Trop. Dis.">
        <title>An insight into the salivary gland and fat body transcriptome of Panstrongylus lignarius (Hemiptera: Heteroptera), the main vector of Chagas disease in Peru.</title>
        <authorList>
            <person name="Nevoa J.C."/>
            <person name="Mendes M.T."/>
            <person name="da Silva M.V."/>
            <person name="Soares S.C."/>
            <person name="Oliveira C.J.F."/>
            <person name="Ribeiro J.M.C."/>
        </authorList>
    </citation>
    <scope>NUCLEOTIDE SEQUENCE</scope>
</reference>
<dbReference type="EMBL" id="GFTR01000968">
    <property type="protein sequence ID" value="JAW15458.1"/>
    <property type="molecule type" value="Transcribed_RNA"/>
</dbReference>
<organism evidence="1">
    <name type="scientific">Panstrongylus lignarius</name>
    <dbReference type="NCBI Taxonomy" id="156445"/>
    <lineage>
        <taxon>Eukaryota</taxon>
        <taxon>Metazoa</taxon>
        <taxon>Ecdysozoa</taxon>
        <taxon>Arthropoda</taxon>
        <taxon>Hexapoda</taxon>
        <taxon>Insecta</taxon>
        <taxon>Pterygota</taxon>
        <taxon>Neoptera</taxon>
        <taxon>Paraneoptera</taxon>
        <taxon>Hemiptera</taxon>
        <taxon>Heteroptera</taxon>
        <taxon>Panheteroptera</taxon>
        <taxon>Cimicomorpha</taxon>
        <taxon>Reduviidae</taxon>
        <taxon>Triatominae</taxon>
        <taxon>Panstrongylus</taxon>
    </lineage>
</organism>
<protein>
    <submittedName>
        <fullName evidence="1">Putative secreted protein</fullName>
    </submittedName>
</protein>